<dbReference type="Pfam" id="PF00582">
    <property type="entry name" value="Usp"/>
    <property type="match status" value="1"/>
</dbReference>
<dbReference type="InterPro" id="IPR014729">
    <property type="entry name" value="Rossmann-like_a/b/a_fold"/>
</dbReference>
<feature type="domain" description="UspA" evidence="2">
    <location>
        <begin position="2"/>
        <end position="142"/>
    </location>
</feature>
<sequence>MKLLVAVDGSKNSLRAVKYAAKLAHLLRTSSNKITLVSVHDDTGLRHARAFVGKAEVADYLRELSEKELRPARKLLKDDGIGYDMEIRTGHVAQEIIDCATAGGFDLIVLGSKGRGALADLLLGSVAQRVLANAKQPVVIVK</sequence>
<comment type="caution">
    <text evidence="3">The sequence shown here is derived from an EMBL/GenBank/DDBJ whole genome shotgun (WGS) entry which is preliminary data.</text>
</comment>
<dbReference type="CDD" id="cd00293">
    <property type="entry name" value="USP-like"/>
    <property type="match status" value="1"/>
</dbReference>
<comment type="similarity">
    <text evidence="1">Belongs to the universal stress protein A family.</text>
</comment>
<dbReference type="PANTHER" id="PTHR46268">
    <property type="entry name" value="STRESS RESPONSE PROTEIN NHAX"/>
    <property type="match status" value="1"/>
</dbReference>
<reference evidence="3 4" key="1">
    <citation type="submission" date="2016-03" db="EMBL/GenBank/DDBJ databases">
        <title>Genome sequence of Variovorax paradoxus KB5.</title>
        <authorList>
            <person name="Jeong H."/>
            <person name="Hong C.E."/>
            <person name="Jo S.H."/>
            <person name="Park J.M."/>
        </authorList>
    </citation>
    <scope>NUCLEOTIDE SEQUENCE [LARGE SCALE GENOMIC DNA]</scope>
    <source>
        <strain evidence="3 4">KB5</strain>
    </source>
</reference>
<dbReference type="InterPro" id="IPR006016">
    <property type="entry name" value="UspA"/>
</dbReference>
<evidence type="ECO:0000256" key="1">
    <source>
        <dbReference type="ARBA" id="ARBA00008791"/>
    </source>
</evidence>
<accession>A0AA91DJB5</accession>
<dbReference type="RefSeq" id="WP_081271042.1">
    <property type="nucleotide sequence ID" value="NZ_LVHG01000084.1"/>
</dbReference>
<evidence type="ECO:0000259" key="2">
    <source>
        <dbReference type="Pfam" id="PF00582"/>
    </source>
</evidence>
<evidence type="ECO:0000313" key="4">
    <source>
        <dbReference type="Proteomes" id="UP000077852"/>
    </source>
</evidence>
<dbReference type="Proteomes" id="UP000077852">
    <property type="component" value="Unassembled WGS sequence"/>
</dbReference>
<dbReference type="PANTHER" id="PTHR46268:SF6">
    <property type="entry name" value="UNIVERSAL STRESS PROTEIN UP12"/>
    <property type="match status" value="1"/>
</dbReference>
<dbReference type="InterPro" id="IPR006015">
    <property type="entry name" value="Universal_stress_UspA"/>
</dbReference>
<protein>
    <submittedName>
        <fullName evidence="3">Universal stress protein UspA</fullName>
    </submittedName>
</protein>
<dbReference type="AlphaFoldDB" id="A0AA91DJB5"/>
<dbReference type="SUPFAM" id="SSF52402">
    <property type="entry name" value="Adenine nucleotide alpha hydrolases-like"/>
    <property type="match status" value="1"/>
</dbReference>
<name>A0AA91DJB5_VARPD</name>
<proteinExistence type="inferred from homology"/>
<organism evidence="3 4">
    <name type="scientific">Variovorax paradoxus</name>
    <dbReference type="NCBI Taxonomy" id="34073"/>
    <lineage>
        <taxon>Bacteria</taxon>
        <taxon>Pseudomonadati</taxon>
        <taxon>Pseudomonadota</taxon>
        <taxon>Betaproteobacteria</taxon>
        <taxon>Burkholderiales</taxon>
        <taxon>Comamonadaceae</taxon>
        <taxon>Variovorax</taxon>
    </lineage>
</organism>
<dbReference type="PRINTS" id="PR01438">
    <property type="entry name" value="UNVRSLSTRESS"/>
</dbReference>
<dbReference type="EMBL" id="LVHG01000084">
    <property type="protein sequence ID" value="OAK58064.1"/>
    <property type="molecule type" value="Genomic_DNA"/>
</dbReference>
<gene>
    <name evidence="3" type="ORF">A3K87_03390</name>
</gene>
<dbReference type="Gene3D" id="3.40.50.620">
    <property type="entry name" value="HUPs"/>
    <property type="match status" value="1"/>
</dbReference>
<evidence type="ECO:0000313" key="3">
    <source>
        <dbReference type="EMBL" id="OAK58064.1"/>
    </source>
</evidence>